<protein>
    <submittedName>
        <fullName evidence="3">Tetratricopeptide repeat protein</fullName>
    </submittedName>
</protein>
<dbReference type="InterPro" id="IPR041664">
    <property type="entry name" value="AAA_16"/>
</dbReference>
<keyword evidence="4" id="KW-1185">Reference proteome</keyword>
<dbReference type="SMART" id="SM00028">
    <property type="entry name" value="TPR"/>
    <property type="match status" value="4"/>
</dbReference>
<feature type="compositionally biased region" description="Low complexity" evidence="1">
    <location>
        <begin position="8"/>
        <end position="21"/>
    </location>
</feature>
<dbReference type="PRINTS" id="PR00364">
    <property type="entry name" value="DISEASERSIST"/>
</dbReference>
<dbReference type="InterPro" id="IPR019734">
    <property type="entry name" value="TPR_rpt"/>
</dbReference>
<dbReference type="SUPFAM" id="SSF48452">
    <property type="entry name" value="TPR-like"/>
    <property type="match status" value="2"/>
</dbReference>
<dbReference type="RefSeq" id="WP_274046221.1">
    <property type="nucleotide sequence ID" value="NZ_JANCPR020000045.1"/>
</dbReference>
<name>A0ABT7A5Z6_9ACTN</name>
<dbReference type="Gene3D" id="3.40.50.300">
    <property type="entry name" value="P-loop containing nucleotide triphosphate hydrolases"/>
    <property type="match status" value="1"/>
</dbReference>
<feature type="compositionally biased region" description="Low complexity" evidence="1">
    <location>
        <begin position="260"/>
        <end position="273"/>
    </location>
</feature>
<dbReference type="Pfam" id="PF13424">
    <property type="entry name" value="TPR_12"/>
    <property type="match status" value="1"/>
</dbReference>
<dbReference type="SUPFAM" id="SSF52540">
    <property type="entry name" value="P-loop containing nucleoside triphosphate hydrolases"/>
    <property type="match status" value="1"/>
</dbReference>
<accession>A0ABT7A5Z6</accession>
<dbReference type="EMBL" id="JANCPR020000045">
    <property type="protein sequence ID" value="MDJ1136740.1"/>
    <property type="molecule type" value="Genomic_DNA"/>
</dbReference>
<dbReference type="InterPro" id="IPR011990">
    <property type="entry name" value="TPR-like_helical_dom_sf"/>
</dbReference>
<dbReference type="Pfam" id="PF13191">
    <property type="entry name" value="AAA_16"/>
    <property type="match status" value="1"/>
</dbReference>
<feature type="region of interest" description="Disordered" evidence="1">
    <location>
        <begin position="684"/>
        <end position="727"/>
    </location>
</feature>
<dbReference type="PANTHER" id="PTHR47691:SF3">
    <property type="entry name" value="HTH-TYPE TRANSCRIPTIONAL REGULATOR RV0890C-RELATED"/>
    <property type="match status" value="1"/>
</dbReference>
<evidence type="ECO:0000256" key="1">
    <source>
        <dbReference type="SAM" id="MobiDB-lite"/>
    </source>
</evidence>
<dbReference type="InterPro" id="IPR027417">
    <property type="entry name" value="P-loop_NTPase"/>
</dbReference>
<feature type="region of interest" description="Disordered" evidence="1">
    <location>
        <begin position="1"/>
        <end position="23"/>
    </location>
</feature>
<organism evidence="3 4">
    <name type="scientific">Streptomyces iconiensis</name>
    <dbReference type="NCBI Taxonomy" id="1384038"/>
    <lineage>
        <taxon>Bacteria</taxon>
        <taxon>Bacillati</taxon>
        <taxon>Actinomycetota</taxon>
        <taxon>Actinomycetes</taxon>
        <taxon>Kitasatosporales</taxon>
        <taxon>Streptomycetaceae</taxon>
        <taxon>Streptomyces</taxon>
    </lineage>
</organism>
<dbReference type="Proteomes" id="UP001214441">
    <property type="component" value="Unassembled WGS sequence"/>
</dbReference>
<reference evidence="3 4" key="1">
    <citation type="submission" date="2023-05" db="EMBL/GenBank/DDBJ databases">
        <title>Streptantibioticus silvisoli sp. nov., acidotolerant actinomycetes 1 from pine litter.</title>
        <authorList>
            <person name="Swiecimska M."/>
            <person name="Golinska P."/>
            <person name="Sangal V."/>
            <person name="Wachnowicz B."/>
            <person name="Goodfellow M."/>
        </authorList>
    </citation>
    <scope>NUCLEOTIDE SEQUENCE [LARGE SCALE GENOMIC DNA]</scope>
    <source>
        <strain evidence="3 4">DSM 42109</strain>
    </source>
</reference>
<comment type="caution">
    <text evidence="3">The sequence shown here is derived from an EMBL/GenBank/DDBJ whole genome shotgun (WGS) entry which is preliminary data.</text>
</comment>
<dbReference type="PANTHER" id="PTHR47691">
    <property type="entry name" value="REGULATOR-RELATED"/>
    <property type="match status" value="1"/>
</dbReference>
<feature type="region of interest" description="Disordered" evidence="1">
    <location>
        <begin position="246"/>
        <end position="280"/>
    </location>
</feature>
<feature type="compositionally biased region" description="Basic and acidic residues" evidence="1">
    <location>
        <begin position="688"/>
        <end position="717"/>
    </location>
</feature>
<sequence length="727" mass="77307">MTDQAVQPTGTATGPTGPHTFTGRDRELRALRDDIGRAGLHTLSGHPPAHSRVLLIAGAPGSGRTALAEEFVRRHAGRYPGGVFRARLTDPGGVPVSTERAARDLLAALGITGTPPAGCDEDDLCDAVRSALTASAPLVLLLDDVAHSDQVLDLLPESRECLVVAVSSGPLTGVPDVRPCTLGGLDRAAAVELLARRVGSAPRVTVDPRSAEALAEACGDLPAALALMGGWLGARPKLSVADATKQLGEQPEPPREAAAEQEQQSHPQQSHPQRQPPGPLARAFRLVHGSLAPTPARMLRLLALAPAGFADPQTASALAGCSVGVARSALEEFVRLGLLRALGAECYEVPGCLDPLLRAELEKHERPAQALLARARMLERTVRQLQACRAVCEPSGSEARKRMAGMPRSLRFAHPAEARAWLEVRRPAMLAATRMAVADGDGELDTLARRLVSALGRAFEAHREPDEAAPELYRLHELVLAVAERGALHRERAAALLNLGDLDARTDRLDGALGRYRAALDAARAGKDPLAAGRSLESLGGTYAELGDWARAADWYGRALALRLTRGERADREAVARLHGRIGAVHTYAGHWDEALRAWRAAAAAFRRLREPAAHARALAEAARVQEYADRPHDSLRTCGQALEAARRAGDRRLEAALRLRLADACRRVGDLRAERAHRAAANLLLTEAERPDAEAPGDAGERREPGEPEAEDRRTAEGGAAGADGA</sequence>
<evidence type="ECO:0000313" key="4">
    <source>
        <dbReference type="Proteomes" id="UP001214441"/>
    </source>
</evidence>
<dbReference type="Gene3D" id="1.25.40.10">
    <property type="entry name" value="Tetratricopeptide repeat domain"/>
    <property type="match status" value="2"/>
</dbReference>
<proteinExistence type="predicted"/>
<evidence type="ECO:0000259" key="2">
    <source>
        <dbReference type="Pfam" id="PF13191"/>
    </source>
</evidence>
<gene>
    <name evidence="3" type="ORF">NMN56_033295</name>
</gene>
<feature type="domain" description="Orc1-like AAA ATPase" evidence="2">
    <location>
        <begin position="21"/>
        <end position="150"/>
    </location>
</feature>
<evidence type="ECO:0000313" key="3">
    <source>
        <dbReference type="EMBL" id="MDJ1136740.1"/>
    </source>
</evidence>